<dbReference type="EMBL" id="CAUYUJ010004002">
    <property type="protein sequence ID" value="CAK0807739.1"/>
    <property type="molecule type" value="Genomic_DNA"/>
</dbReference>
<evidence type="ECO:0000256" key="1">
    <source>
        <dbReference type="SAM" id="MobiDB-lite"/>
    </source>
</evidence>
<dbReference type="Proteomes" id="UP001189429">
    <property type="component" value="Unassembled WGS sequence"/>
</dbReference>
<accession>A0ABN9QVK4</accession>
<protein>
    <submittedName>
        <fullName evidence="2">Uncharacterized protein</fullName>
    </submittedName>
</protein>
<name>A0ABN9QVK4_9DINO</name>
<evidence type="ECO:0000313" key="3">
    <source>
        <dbReference type="Proteomes" id="UP001189429"/>
    </source>
</evidence>
<keyword evidence="3" id="KW-1185">Reference proteome</keyword>
<evidence type="ECO:0000313" key="2">
    <source>
        <dbReference type="EMBL" id="CAK0807739.1"/>
    </source>
</evidence>
<sequence>MLIIMLIICDWSHASPPLPHEPPPAPQDAWPAFLGSGRAALVSTPWASSSFWMASDMSRSPWRASPEPTRRAWPPSPRRTWAAQPLPHRHPTSLRPRPTLLQAASARAPRASGLPRIWPRLLAVDALGLQLRLDGVRRREVPGALRLDPLVEPRLRGRVVAAHCACRVEGRLPRDVSEFRREERPNSAR</sequence>
<reference evidence="2" key="1">
    <citation type="submission" date="2023-10" db="EMBL/GenBank/DDBJ databases">
        <authorList>
            <person name="Chen Y."/>
            <person name="Shah S."/>
            <person name="Dougan E. K."/>
            <person name="Thang M."/>
            <person name="Chan C."/>
        </authorList>
    </citation>
    <scope>NUCLEOTIDE SEQUENCE [LARGE SCALE GENOMIC DNA]</scope>
</reference>
<comment type="caution">
    <text evidence="2">The sequence shown here is derived from an EMBL/GenBank/DDBJ whole genome shotgun (WGS) entry which is preliminary data.</text>
</comment>
<feature type="region of interest" description="Disordered" evidence="1">
    <location>
        <begin position="58"/>
        <end position="98"/>
    </location>
</feature>
<organism evidence="2 3">
    <name type="scientific">Prorocentrum cordatum</name>
    <dbReference type="NCBI Taxonomy" id="2364126"/>
    <lineage>
        <taxon>Eukaryota</taxon>
        <taxon>Sar</taxon>
        <taxon>Alveolata</taxon>
        <taxon>Dinophyceae</taxon>
        <taxon>Prorocentrales</taxon>
        <taxon>Prorocentraceae</taxon>
        <taxon>Prorocentrum</taxon>
    </lineage>
</organism>
<gene>
    <name evidence="2" type="ORF">PCOR1329_LOCUS13522</name>
</gene>
<proteinExistence type="predicted"/>